<feature type="region of interest" description="Disordered" evidence="1">
    <location>
        <begin position="51"/>
        <end position="71"/>
    </location>
</feature>
<protein>
    <submittedName>
        <fullName evidence="2">Uncharacterized protein</fullName>
    </submittedName>
</protein>
<organism evidence="2 3">
    <name type="scientific">Spirosoma telluris</name>
    <dbReference type="NCBI Taxonomy" id="2183553"/>
    <lineage>
        <taxon>Bacteria</taxon>
        <taxon>Pseudomonadati</taxon>
        <taxon>Bacteroidota</taxon>
        <taxon>Cytophagia</taxon>
        <taxon>Cytophagales</taxon>
        <taxon>Cytophagaceae</taxon>
        <taxon>Spirosoma</taxon>
    </lineage>
</organism>
<feature type="compositionally biased region" description="Basic and acidic residues" evidence="1">
    <location>
        <begin position="61"/>
        <end position="71"/>
    </location>
</feature>
<name>A0A327NJ84_9BACT</name>
<gene>
    <name evidence="2" type="ORF">HMF3257_05730</name>
</gene>
<evidence type="ECO:0000256" key="1">
    <source>
        <dbReference type="SAM" id="MobiDB-lite"/>
    </source>
</evidence>
<proteinExistence type="predicted"/>
<evidence type="ECO:0000313" key="3">
    <source>
        <dbReference type="Proteomes" id="UP000249016"/>
    </source>
</evidence>
<dbReference type="RefSeq" id="WP_111340857.1">
    <property type="nucleotide sequence ID" value="NZ_QLII01000001.1"/>
</dbReference>
<keyword evidence="3" id="KW-1185">Reference proteome</keyword>
<dbReference type="Proteomes" id="UP000249016">
    <property type="component" value="Unassembled WGS sequence"/>
</dbReference>
<sequence>MTVAFLCTFKWLGGYLKYLMSIHPTTQGLMVWAKLAQTNVLPTFTPLPVGLKTSTSRHAPCQRETRPSEAN</sequence>
<comment type="caution">
    <text evidence="2">The sequence shown here is derived from an EMBL/GenBank/DDBJ whole genome shotgun (WGS) entry which is preliminary data.</text>
</comment>
<dbReference type="AlphaFoldDB" id="A0A327NJ84"/>
<evidence type="ECO:0000313" key="2">
    <source>
        <dbReference type="EMBL" id="RAI73984.1"/>
    </source>
</evidence>
<reference evidence="2 3" key="1">
    <citation type="submission" date="2018-06" db="EMBL/GenBank/DDBJ databases">
        <title>Spirosoma sp. HMF3257 Genome sequencing and assembly.</title>
        <authorList>
            <person name="Kang H."/>
            <person name="Cha I."/>
            <person name="Kim H."/>
            <person name="Kang J."/>
            <person name="Joh K."/>
        </authorList>
    </citation>
    <scope>NUCLEOTIDE SEQUENCE [LARGE SCALE GENOMIC DNA]</scope>
    <source>
        <strain evidence="2 3">HMF3257</strain>
    </source>
</reference>
<dbReference type="EMBL" id="QLII01000001">
    <property type="protein sequence ID" value="RAI73984.1"/>
    <property type="molecule type" value="Genomic_DNA"/>
</dbReference>
<accession>A0A327NJ84</accession>